<keyword evidence="4" id="KW-0804">Transcription</keyword>
<comment type="function">
    <text evidence="5">May play the central regulatory role in sporulation. It may be an element of the effector pathway responsible for the activation of sporulation genes in response to nutritional stress. Spo0A may act in concert with spo0H (a sigma factor) to control the expression of some genes that are critical to the sporulation process.</text>
</comment>
<dbReference type="PANTHER" id="PTHR43280:SF10">
    <property type="entry name" value="REGULATORY PROTEIN POCR"/>
    <property type="match status" value="1"/>
</dbReference>
<dbReference type="GO" id="GO:0043565">
    <property type="term" value="F:sequence-specific DNA binding"/>
    <property type="evidence" value="ECO:0007669"/>
    <property type="project" value="InterPro"/>
</dbReference>
<evidence type="ECO:0000259" key="7">
    <source>
        <dbReference type="PROSITE" id="PS01124"/>
    </source>
</evidence>
<dbReference type="Pfam" id="PF12833">
    <property type="entry name" value="HTH_18"/>
    <property type="match status" value="1"/>
</dbReference>
<dbReference type="STRING" id="180332.GCA_000797495_01679"/>
<keyword evidence="9" id="KW-0378">Hydrolase</keyword>
<feature type="modified residue" description="4-aspartylphosphate" evidence="6">
    <location>
        <position position="55"/>
    </location>
</feature>
<keyword evidence="10" id="KW-1185">Reference proteome</keyword>
<dbReference type="GO" id="GO:0003700">
    <property type="term" value="F:DNA-binding transcription factor activity"/>
    <property type="evidence" value="ECO:0007669"/>
    <property type="project" value="InterPro"/>
</dbReference>
<dbReference type="SMART" id="SM00448">
    <property type="entry name" value="REC"/>
    <property type="match status" value="1"/>
</dbReference>
<dbReference type="PROSITE" id="PS00041">
    <property type="entry name" value="HTH_ARAC_FAMILY_1"/>
    <property type="match status" value="1"/>
</dbReference>
<dbReference type="Proteomes" id="UP000306509">
    <property type="component" value="Unassembled WGS sequence"/>
</dbReference>
<reference evidence="9 10" key="1">
    <citation type="journal article" date="2019" name="Anaerobe">
        <title>Detection of Robinsoniella peoriensis in multiple bone samples of a trauma patient.</title>
        <authorList>
            <person name="Schrottner P."/>
            <person name="Hartwich K."/>
            <person name="Bunk B."/>
            <person name="Schober I."/>
            <person name="Helbig S."/>
            <person name="Rudolph W.W."/>
            <person name="Gunzer F."/>
        </authorList>
    </citation>
    <scope>NUCLEOTIDE SEQUENCE [LARGE SCALE GENOMIC DNA]</scope>
    <source>
        <strain evidence="9 10">DSM 106044</strain>
    </source>
</reference>
<evidence type="ECO:0000256" key="1">
    <source>
        <dbReference type="ARBA" id="ARBA00018672"/>
    </source>
</evidence>
<dbReference type="GO" id="GO:0008233">
    <property type="term" value="F:peptidase activity"/>
    <property type="evidence" value="ECO:0007669"/>
    <property type="project" value="UniProtKB-KW"/>
</dbReference>
<dbReference type="Gene3D" id="1.10.10.60">
    <property type="entry name" value="Homeodomain-like"/>
    <property type="match status" value="2"/>
</dbReference>
<dbReference type="CDD" id="cd17536">
    <property type="entry name" value="REC_YesN-like"/>
    <property type="match status" value="1"/>
</dbReference>
<evidence type="ECO:0000256" key="5">
    <source>
        <dbReference type="ARBA" id="ARBA00024867"/>
    </source>
</evidence>
<dbReference type="PROSITE" id="PS01124">
    <property type="entry name" value="HTH_ARAC_FAMILY_2"/>
    <property type="match status" value="1"/>
</dbReference>
<protein>
    <recommendedName>
        <fullName evidence="1">Stage 0 sporulation protein A homolog</fullName>
    </recommendedName>
</protein>
<accession>A0A4U8Q1S9</accession>
<dbReference type="GO" id="GO:0006508">
    <property type="term" value="P:proteolysis"/>
    <property type="evidence" value="ECO:0007669"/>
    <property type="project" value="UniProtKB-KW"/>
</dbReference>
<evidence type="ECO:0000256" key="3">
    <source>
        <dbReference type="ARBA" id="ARBA00023125"/>
    </source>
</evidence>
<name>A0A4U8Q1S9_9FIRM</name>
<feature type="domain" description="Response regulatory" evidence="8">
    <location>
        <begin position="3"/>
        <end position="120"/>
    </location>
</feature>
<dbReference type="InterPro" id="IPR011006">
    <property type="entry name" value="CheY-like_superfamily"/>
</dbReference>
<dbReference type="Pfam" id="PF00072">
    <property type="entry name" value="Response_reg"/>
    <property type="match status" value="1"/>
</dbReference>
<dbReference type="InterPro" id="IPR018062">
    <property type="entry name" value="HTH_AraC-typ_CS"/>
</dbReference>
<comment type="caution">
    <text evidence="9">The sequence shown here is derived from an EMBL/GenBank/DDBJ whole genome shotgun (WGS) entry which is preliminary data.</text>
</comment>
<evidence type="ECO:0000256" key="4">
    <source>
        <dbReference type="ARBA" id="ARBA00023163"/>
    </source>
</evidence>
<dbReference type="PROSITE" id="PS50110">
    <property type="entry name" value="RESPONSE_REGULATORY"/>
    <property type="match status" value="1"/>
</dbReference>
<dbReference type="SUPFAM" id="SSF52172">
    <property type="entry name" value="CheY-like"/>
    <property type="match status" value="1"/>
</dbReference>
<gene>
    <name evidence="9" type="primary">degU_4</name>
    <name evidence="9" type="ORF">DSM106044_04552</name>
</gene>
<feature type="domain" description="HTH araC/xylS-type" evidence="7">
    <location>
        <begin position="426"/>
        <end position="524"/>
    </location>
</feature>
<dbReference type="SUPFAM" id="SSF46689">
    <property type="entry name" value="Homeodomain-like"/>
    <property type="match status" value="2"/>
</dbReference>
<organism evidence="9 10">
    <name type="scientific">Robinsoniella peoriensis</name>
    <dbReference type="NCBI Taxonomy" id="180332"/>
    <lineage>
        <taxon>Bacteria</taxon>
        <taxon>Bacillati</taxon>
        <taxon>Bacillota</taxon>
        <taxon>Clostridia</taxon>
        <taxon>Lachnospirales</taxon>
        <taxon>Lachnospiraceae</taxon>
        <taxon>Robinsoniella</taxon>
    </lineage>
</organism>
<dbReference type="SMART" id="SM00342">
    <property type="entry name" value="HTH_ARAC"/>
    <property type="match status" value="1"/>
</dbReference>
<keyword evidence="6" id="KW-0597">Phosphoprotein</keyword>
<dbReference type="Gene3D" id="3.40.50.2300">
    <property type="match status" value="1"/>
</dbReference>
<sequence length="529" mass="60966">MFRTVIVDDDFLVRTYLKQLEAWKRAGYEIIGDVRDGEEALGLIEKSFPDVVVTDISMPLMDGIELIRRIRERDREIYIIVLSCHDDFNYVKEAMKLGANEYVLKNSLDEESLYELLENAKHQMKHMRVRLDERERTRKLIKMGSHSLKYHFFNQLLSGTMSLEEREKQRLEAGINGKFINSAVINMFIPDWAGVKAQLTPLEADQYSQMFLHTLTEQLELLLGTESAYVEEIYLGEGVFCCFLDLSAMCRSSLMKQKLTSVASACFKCCKQEPYGYAVGVSNICIGEDGIRQAYQQAREMIKLKFYEDNDILYFDGAKTIARQMPEEANKLLEDIPRIIAGKKQDELQNSFEKVIEACRKNCADSKAVVHWLKSLDGKVKLERMSDEYAAIIKIENLRKICEDYCRRLFSDHTKAIPKNVSAVIKQALEYIHDHYRHQIGLGDVADAAGVNHAYLSYLFKQEMGIGFSNYLLDCRMECARELLRDTGCKIKEVAEQSGFNDYHYFSKAFKKLNDCSPADYRKNCSGRI</sequence>
<dbReference type="PANTHER" id="PTHR43280">
    <property type="entry name" value="ARAC-FAMILY TRANSCRIPTIONAL REGULATOR"/>
    <property type="match status" value="1"/>
</dbReference>
<evidence type="ECO:0000313" key="10">
    <source>
        <dbReference type="Proteomes" id="UP000306509"/>
    </source>
</evidence>
<dbReference type="AlphaFoldDB" id="A0A4U8Q1S9"/>
<keyword evidence="2" id="KW-0805">Transcription regulation</keyword>
<dbReference type="RefSeq" id="WP_138003729.1">
    <property type="nucleotide sequence ID" value="NZ_QGQD01000088.1"/>
</dbReference>
<dbReference type="InterPro" id="IPR018060">
    <property type="entry name" value="HTH_AraC"/>
</dbReference>
<evidence type="ECO:0000256" key="6">
    <source>
        <dbReference type="PROSITE-ProRule" id="PRU00169"/>
    </source>
</evidence>
<evidence type="ECO:0000256" key="2">
    <source>
        <dbReference type="ARBA" id="ARBA00023015"/>
    </source>
</evidence>
<keyword evidence="9" id="KW-0645">Protease</keyword>
<keyword evidence="3" id="KW-0238">DNA-binding</keyword>
<dbReference type="EMBL" id="QGQD01000088">
    <property type="protein sequence ID" value="TLC98640.1"/>
    <property type="molecule type" value="Genomic_DNA"/>
</dbReference>
<dbReference type="InterPro" id="IPR009057">
    <property type="entry name" value="Homeodomain-like_sf"/>
</dbReference>
<evidence type="ECO:0000259" key="8">
    <source>
        <dbReference type="PROSITE" id="PS50110"/>
    </source>
</evidence>
<dbReference type="InterPro" id="IPR001789">
    <property type="entry name" value="Sig_transdc_resp-reg_receiver"/>
</dbReference>
<dbReference type="GO" id="GO:0000160">
    <property type="term" value="P:phosphorelay signal transduction system"/>
    <property type="evidence" value="ECO:0007669"/>
    <property type="project" value="InterPro"/>
</dbReference>
<proteinExistence type="predicted"/>
<evidence type="ECO:0000313" key="9">
    <source>
        <dbReference type="EMBL" id="TLC98640.1"/>
    </source>
</evidence>